<dbReference type="EMBL" id="JABAFD010000004">
    <property type="protein sequence ID" value="NME09456.1"/>
    <property type="molecule type" value="Genomic_DNA"/>
</dbReference>
<proteinExistence type="predicted"/>
<evidence type="ECO:0000313" key="1">
    <source>
        <dbReference type="EMBL" id="NME09456.1"/>
    </source>
</evidence>
<sequence length="261" mass="31142">MEWKLDRVRTVSEEEEAMKFIESYLKYDNKEYDTVLLGKTLIDSNIIKNPIKENMTSYDIDKTYSKKWGSYIGIFTSNGFGYTEKDLNGKKIFKISDIAKQFIDNEISYHEFIVTQLCRIQFPKPNGKDYIEYSRENNVKPFILILKILIVLYSKSKFQAWIDDYDIVTYLENHNYDGNYLELSNKIIYDRKNKLVRDVDSYGRDILMNKCLSTELIFKEDNKYYLNKNKIDEVQSIIKKHEKEVFFGKKEDWCEFFGGEI</sequence>
<dbReference type="AlphaFoldDB" id="A0AA44DL19"/>
<accession>A0AA44DL19</accession>
<organism evidence="1 2">
    <name type="scientific">Paraclostridium bifermentans</name>
    <name type="common">Clostridium bifermentans</name>
    <dbReference type="NCBI Taxonomy" id="1490"/>
    <lineage>
        <taxon>Bacteria</taxon>
        <taxon>Bacillati</taxon>
        <taxon>Bacillota</taxon>
        <taxon>Clostridia</taxon>
        <taxon>Peptostreptococcales</taxon>
        <taxon>Peptostreptococcaceae</taxon>
        <taxon>Paraclostridium</taxon>
    </lineage>
</organism>
<name>A0AA44DL19_PARBF</name>
<gene>
    <name evidence="1" type="ORF">HF875_07985</name>
</gene>
<reference evidence="1 2" key="1">
    <citation type="submission" date="2020-04" db="EMBL/GenBank/DDBJ databases">
        <authorList>
            <person name="Hitch T.C.A."/>
            <person name="Wylensek D."/>
            <person name="Clavel T."/>
        </authorList>
    </citation>
    <scope>NUCLEOTIDE SEQUENCE [LARGE SCALE GENOMIC DNA]</scope>
    <source>
        <strain evidence="1 2">Med78_4-601-WT-2</strain>
    </source>
</reference>
<evidence type="ECO:0000313" key="2">
    <source>
        <dbReference type="Proteomes" id="UP000573963"/>
    </source>
</evidence>
<protein>
    <submittedName>
        <fullName evidence="1">Uncharacterized protein</fullName>
    </submittedName>
</protein>
<dbReference type="Proteomes" id="UP000573963">
    <property type="component" value="Unassembled WGS sequence"/>
</dbReference>
<comment type="caution">
    <text evidence="1">The sequence shown here is derived from an EMBL/GenBank/DDBJ whole genome shotgun (WGS) entry which is preliminary data.</text>
</comment>
<dbReference type="RefSeq" id="WP_168932086.1">
    <property type="nucleotide sequence ID" value="NZ_JABAFD010000004.1"/>
</dbReference>